<comment type="cofactor">
    <cofactor evidence="2">
        <name>FAD</name>
        <dbReference type="ChEBI" id="CHEBI:57692"/>
    </cofactor>
</comment>
<dbReference type="InterPro" id="IPR017927">
    <property type="entry name" value="FAD-bd_FR_type"/>
</dbReference>
<proteinExistence type="predicted"/>
<dbReference type="Proteomes" id="UP000031668">
    <property type="component" value="Unassembled WGS sequence"/>
</dbReference>
<evidence type="ECO:0000256" key="1">
    <source>
        <dbReference type="ARBA" id="ARBA00001917"/>
    </source>
</evidence>
<dbReference type="InterPro" id="IPR008254">
    <property type="entry name" value="Flavodoxin/NO_synth"/>
</dbReference>
<keyword evidence="5" id="KW-0274">FAD</keyword>
<keyword evidence="11" id="KW-1185">Reference proteome</keyword>
<dbReference type="PROSITE" id="PS50902">
    <property type="entry name" value="FLAVODOXIN_LIKE"/>
    <property type="match status" value="1"/>
</dbReference>
<dbReference type="GO" id="GO:0010181">
    <property type="term" value="F:FMN binding"/>
    <property type="evidence" value="ECO:0007669"/>
    <property type="project" value="InterPro"/>
</dbReference>
<dbReference type="SUPFAM" id="SSF52343">
    <property type="entry name" value="Ferredoxin reductase-like, C-terminal NADP-linked domain"/>
    <property type="match status" value="1"/>
</dbReference>
<dbReference type="Gene3D" id="1.20.990.10">
    <property type="entry name" value="NADPH-cytochrome p450 Reductase, Chain A, domain 3"/>
    <property type="match status" value="1"/>
</dbReference>
<dbReference type="InterPro" id="IPR017938">
    <property type="entry name" value="Riboflavin_synthase-like_b-brl"/>
</dbReference>
<dbReference type="OrthoDB" id="1856718at2759"/>
<evidence type="ECO:0000256" key="5">
    <source>
        <dbReference type="ARBA" id="ARBA00022827"/>
    </source>
</evidence>
<evidence type="ECO:0000256" key="6">
    <source>
        <dbReference type="ARBA" id="ARBA00022857"/>
    </source>
</evidence>
<dbReference type="Gene3D" id="3.40.50.360">
    <property type="match status" value="1"/>
</dbReference>
<dbReference type="Pfam" id="PF00667">
    <property type="entry name" value="FAD_binding_1"/>
    <property type="match status" value="1"/>
</dbReference>
<evidence type="ECO:0000259" key="8">
    <source>
        <dbReference type="PROSITE" id="PS50902"/>
    </source>
</evidence>
<dbReference type="OMA" id="DIMSIPR"/>
<dbReference type="SUPFAM" id="SSF63380">
    <property type="entry name" value="Riboflavin synthase domain-like"/>
    <property type="match status" value="1"/>
</dbReference>
<dbReference type="Gene3D" id="3.40.50.80">
    <property type="entry name" value="Nucleotide-binding domain of ferredoxin-NADP reductase (FNR) module"/>
    <property type="match status" value="1"/>
</dbReference>
<keyword evidence="3" id="KW-0285">Flavoprotein</keyword>
<dbReference type="Pfam" id="PF00175">
    <property type="entry name" value="NAD_binding_1"/>
    <property type="match status" value="1"/>
</dbReference>
<evidence type="ECO:0000313" key="10">
    <source>
        <dbReference type="EMBL" id="KII72469.1"/>
    </source>
</evidence>
<dbReference type="PRINTS" id="PR00369">
    <property type="entry name" value="FLAVODOXIN"/>
</dbReference>
<keyword evidence="6" id="KW-0521">NADP</keyword>
<dbReference type="PANTHER" id="PTHR19384:SF10">
    <property type="entry name" value="NADPH-DEPENDENT DIFLAVIN OXIDOREDUCTASE 1"/>
    <property type="match status" value="1"/>
</dbReference>
<dbReference type="InterPro" id="IPR023173">
    <property type="entry name" value="NADPH_Cyt_P450_Rdtase_alpha"/>
</dbReference>
<evidence type="ECO:0000259" key="9">
    <source>
        <dbReference type="PROSITE" id="PS51384"/>
    </source>
</evidence>
<dbReference type="AlphaFoldDB" id="A0A0C2J3M6"/>
<dbReference type="InterPro" id="IPR003097">
    <property type="entry name" value="CysJ-like_FAD-binding"/>
</dbReference>
<dbReference type="Gene3D" id="2.40.30.10">
    <property type="entry name" value="Translation factors"/>
    <property type="match status" value="1"/>
</dbReference>
<protein>
    <submittedName>
        <fullName evidence="10">NADPH-dependent diflavin oxidoreductase 1</fullName>
    </submittedName>
</protein>
<sequence length="577" mass="66918">MDEYDFGILIIYGTETGNSEDYAFQLFDQLKHLTNVLISEADSLSDFNIISSAKYLVFVVSTSGQGTEPRNFKKFWKFLLNTSIPNTWLQRTSCAVLALGDSIYQRYNYCGKRLYRRLLQFGCKMLTPLCLANEEDPNGSDTQALPWIETIVMKMKNFFPDVLRPKLVEIYTVHIKFYDIIEASYFGSLTPVTTLACSILDNKRITDADHFQQINLIDVENRRNVQWVAGSVLRVFPKNELSLVSKLESLLEIDCHKKFNIKFSNGHPIEFVTLHDLFVDHLDINAVPKRRFFQRLSQISAHSVEKERLDELSSSHNLEDYYSYCCRSRRNHFEVLRDFPNTSLQLTLIDVANLIPRMKPRDYSICSSFESANSPISIIVSLVKYRTVIKEPRYGTCSRYLCNLLPGDQLSCEIIHTDLKFPDPQTSSILVATGTGCASIHAFLQSLPCDTPRSKHLVFLGFRFEKNLNRNQEKDYLFREDWERFNKKNIEIFTAFSRDQSNKIYVQHRLIEQGKIVWKYIQNGCYIIVTGGSKRMPDDVYDAFRSIVCENGHMSVDEASRFMQKLERIGRYQTETY</sequence>
<dbReference type="PROSITE" id="PS51384">
    <property type="entry name" value="FAD_FR"/>
    <property type="match status" value="1"/>
</dbReference>
<evidence type="ECO:0000256" key="4">
    <source>
        <dbReference type="ARBA" id="ARBA00022643"/>
    </source>
</evidence>
<feature type="domain" description="Flavodoxin-like" evidence="8">
    <location>
        <begin position="8"/>
        <end position="152"/>
    </location>
</feature>
<dbReference type="InterPro" id="IPR029039">
    <property type="entry name" value="Flavoprotein-like_sf"/>
</dbReference>
<reference evidence="10 11" key="1">
    <citation type="journal article" date="2014" name="Genome Biol. Evol.">
        <title>The genome of the myxosporean Thelohanellus kitauei shows adaptations to nutrient acquisition within its fish host.</title>
        <authorList>
            <person name="Yang Y."/>
            <person name="Xiong J."/>
            <person name="Zhou Z."/>
            <person name="Huo F."/>
            <person name="Miao W."/>
            <person name="Ran C."/>
            <person name="Liu Y."/>
            <person name="Zhang J."/>
            <person name="Feng J."/>
            <person name="Wang M."/>
            <person name="Wang M."/>
            <person name="Wang L."/>
            <person name="Yao B."/>
        </authorList>
    </citation>
    <scope>NUCLEOTIDE SEQUENCE [LARGE SCALE GENOMIC DNA]</scope>
    <source>
        <strain evidence="10">Wuqing</strain>
    </source>
</reference>
<dbReference type="EMBL" id="JWZT01001204">
    <property type="protein sequence ID" value="KII72469.1"/>
    <property type="molecule type" value="Genomic_DNA"/>
</dbReference>
<dbReference type="InterPro" id="IPR001094">
    <property type="entry name" value="Flavdoxin-like"/>
</dbReference>
<dbReference type="Pfam" id="PF00258">
    <property type="entry name" value="Flavodoxin_1"/>
    <property type="match status" value="1"/>
</dbReference>
<evidence type="ECO:0000256" key="2">
    <source>
        <dbReference type="ARBA" id="ARBA00001974"/>
    </source>
</evidence>
<comment type="caution">
    <text evidence="10">The sequence shown here is derived from an EMBL/GenBank/DDBJ whole genome shotgun (WGS) entry which is preliminary data.</text>
</comment>
<dbReference type="GO" id="GO:0005829">
    <property type="term" value="C:cytosol"/>
    <property type="evidence" value="ECO:0007669"/>
    <property type="project" value="TreeGrafter"/>
</dbReference>
<organism evidence="10 11">
    <name type="scientific">Thelohanellus kitauei</name>
    <name type="common">Myxosporean</name>
    <dbReference type="NCBI Taxonomy" id="669202"/>
    <lineage>
        <taxon>Eukaryota</taxon>
        <taxon>Metazoa</taxon>
        <taxon>Cnidaria</taxon>
        <taxon>Myxozoa</taxon>
        <taxon>Myxosporea</taxon>
        <taxon>Bivalvulida</taxon>
        <taxon>Platysporina</taxon>
        <taxon>Myxobolidae</taxon>
        <taxon>Thelohanellus</taxon>
    </lineage>
</organism>
<accession>A0A0C2J3M6</accession>
<dbReference type="GO" id="GO:0050660">
    <property type="term" value="F:flavin adenine dinucleotide binding"/>
    <property type="evidence" value="ECO:0007669"/>
    <property type="project" value="TreeGrafter"/>
</dbReference>
<keyword evidence="7" id="KW-0560">Oxidoreductase</keyword>
<dbReference type="InterPro" id="IPR001433">
    <property type="entry name" value="OxRdtase_FAD/NAD-bd"/>
</dbReference>
<dbReference type="SUPFAM" id="SSF52218">
    <property type="entry name" value="Flavoproteins"/>
    <property type="match status" value="1"/>
</dbReference>
<feature type="domain" description="FAD-binding FR-type" evidence="9">
    <location>
        <begin position="192"/>
        <end position="422"/>
    </location>
</feature>
<evidence type="ECO:0000256" key="7">
    <source>
        <dbReference type="ARBA" id="ARBA00023002"/>
    </source>
</evidence>
<comment type="cofactor">
    <cofactor evidence="1">
        <name>FMN</name>
        <dbReference type="ChEBI" id="CHEBI:58210"/>
    </cofactor>
</comment>
<dbReference type="PRINTS" id="PR00371">
    <property type="entry name" value="FPNCR"/>
</dbReference>
<name>A0A0C2J3M6_THEKT</name>
<dbReference type="PANTHER" id="PTHR19384">
    <property type="entry name" value="NITRIC OXIDE SYNTHASE-RELATED"/>
    <property type="match status" value="1"/>
</dbReference>
<dbReference type="InterPro" id="IPR039261">
    <property type="entry name" value="FNR_nucleotide-bd"/>
</dbReference>
<dbReference type="InterPro" id="IPR001709">
    <property type="entry name" value="Flavoprot_Pyr_Nucl_cyt_Rdtase"/>
</dbReference>
<evidence type="ECO:0000256" key="3">
    <source>
        <dbReference type="ARBA" id="ARBA00022630"/>
    </source>
</evidence>
<gene>
    <name evidence="10" type="ORF">RF11_07059</name>
</gene>
<keyword evidence="4" id="KW-0288">FMN</keyword>
<evidence type="ECO:0000313" key="11">
    <source>
        <dbReference type="Proteomes" id="UP000031668"/>
    </source>
</evidence>
<dbReference type="GO" id="GO:0016491">
    <property type="term" value="F:oxidoreductase activity"/>
    <property type="evidence" value="ECO:0007669"/>
    <property type="project" value="UniProtKB-KW"/>
</dbReference>